<reference evidence="11 12" key="1">
    <citation type="submission" date="2025-04" db="UniProtKB">
        <authorList>
            <consortium name="RefSeq"/>
        </authorList>
    </citation>
    <scope>IDENTIFICATION</scope>
    <source>
        <tissue evidence="11 12">Whole sample</tissue>
    </source>
</reference>
<evidence type="ECO:0000256" key="8">
    <source>
        <dbReference type="SAM" id="MobiDB-lite"/>
    </source>
</evidence>
<dbReference type="InterPro" id="IPR046347">
    <property type="entry name" value="bZIP_sf"/>
</dbReference>
<dbReference type="GeneID" id="111131102"/>
<dbReference type="PROSITE" id="PS50217">
    <property type="entry name" value="BZIP"/>
    <property type="match status" value="1"/>
</dbReference>
<dbReference type="InterPro" id="IPR004827">
    <property type="entry name" value="bZIP"/>
</dbReference>
<feature type="domain" description="BZIP" evidence="9">
    <location>
        <begin position="96"/>
        <end position="150"/>
    </location>
</feature>
<proteinExistence type="predicted"/>
<keyword evidence="3" id="KW-0238">DNA-binding</keyword>
<dbReference type="GO" id="GO:0000981">
    <property type="term" value="F:DNA-binding transcription factor activity, RNA polymerase II-specific"/>
    <property type="evidence" value="ECO:0007669"/>
    <property type="project" value="TreeGrafter"/>
</dbReference>
<keyword evidence="10" id="KW-1185">Reference proteome</keyword>
<evidence type="ECO:0000256" key="3">
    <source>
        <dbReference type="ARBA" id="ARBA00023125"/>
    </source>
</evidence>
<evidence type="ECO:0000256" key="4">
    <source>
        <dbReference type="ARBA" id="ARBA00023163"/>
    </source>
</evidence>
<feature type="coiled-coil region" evidence="7">
    <location>
        <begin position="105"/>
        <end position="146"/>
    </location>
</feature>
<keyword evidence="1" id="KW-0832">Ubl conjugation</keyword>
<dbReference type="GO" id="GO:0000977">
    <property type="term" value="F:RNA polymerase II transcription regulatory region sequence-specific DNA binding"/>
    <property type="evidence" value="ECO:0007669"/>
    <property type="project" value="TreeGrafter"/>
</dbReference>
<gene>
    <name evidence="11 12" type="primary">LOC111131102</name>
</gene>
<sequence>MQRNKDRHLENQKIKKSDIDENTDSVLMGSEPVSDLFDGRATLPDPEIDDSNDSETHTPCVQSLKTPQDKELLGYMCSKNTKEMKHKHGHSPCMSRNAIIAREHRQRKKELMKDLEQSVGSLKKENSELKTECNSLKKSVEDLTSEVQYLKGVLANQSTLATILHKISDIPGLTITSSLNATGTNNNNNTSTQTRAKRSKQKRCLENQENEGKNNEMDSKKRKVTRSAAKQSQHPTRGDDAMQSRKTGIEEILSLLEEMTCLQKMQAFACTFQDHQFQWNGVICVQINQKKVVKMIILTTKSVLKKNFIA</sequence>
<evidence type="ECO:0000256" key="2">
    <source>
        <dbReference type="ARBA" id="ARBA00023015"/>
    </source>
</evidence>
<dbReference type="FunFam" id="1.20.5.170:FF:000125">
    <property type="entry name" value="LAS1-like, ribosome biogenesis factor"/>
    <property type="match status" value="1"/>
</dbReference>
<feature type="compositionally biased region" description="Basic and acidic residues" evidence="8">
    <location>
        <begin position="7"/>
        <end position="19"/>
    </location>
</feature>
<dbReference type="CDD" id="cd14706">
    <property type="entry name" value="bZIP_CREBZF"/>
    <property type="match status" value="1"/>
</dbReference>
<evidence type="ECO:0000256" key="5">
    <source>
        <dbReference type="ARBA" id="ARBA00023242"/>
    </source>
</evidence>
<evidence type="ECO:0000259" key="9">
    <source>
        <dbReference type="PROSITE" id="PS50217"/>
    </source>
</evidence>
<dbReference type="Pfam" id="PF00170">
    <property type="entry name" value="bZIP_1"/>
    <property type="match status" value="1"/>
</dbReference>
<keyword evidence="5" id="KW-0539">Nucleus</keyword>
<dbReference type="Proteomes" id="UP000694844">
    <property type="component" value="Chromosome 4"/>
</dbReference>
<keyword evidence="7" id="KW-0175">Coiled coil</keyword>
<evidence type="ECO:0000256" key="6">
    <source>
        <dbReference type="ARBA" id="ARBA00040165"/>
    </source>
</evidence>
<feature type="region of interest" description="Disordered" evidence="8">
    <location>
        <begin position="178"/>
        <end position="244"/>
    </location>
</feature>
<evidence type="ECO:0000256" key="7">
    <source>
        <dbReference type="SAM" id="Coils"/>
    </source>
</evidence>
<dbReference type="RefSeq" id="XP_022334184.1">
    <property type="nucleotide sequence ID" value="XM_022478476.1"/>
</dbReference>
<dbReference type="OrthoDB" id="6606299at2759"/>
<evidence type="ECO:0000256" key="1">
    <source>
        <dbReference type="ARBA" id="ARBA00022843"/>
    </source>
</evidence>
<feature type="compositionally biased region" description="Basic and acidic residues" evidence="8">
    <location>
        <begin position="203"/>
        <end position="219"/>
    </location>
</feature>
<dbReference type="InterPro" id="IPR052470">
    <property type="entry name" value="ER_Stress-Reg_TF"/>
</dbReference>
<keyword evidence="4" id="KW-0804">Transcription</keyword>
<dbReference type="PANTHER" id="PTHR46542:SF1">
    <property type="entry name" value="X-BOX BINDING PROTEIN 1"/>
    <property type="match status" value="1"/>
</dbReference>
<protein>
    <recommendedName>
        <fullName evidence="6">X-box-binding protein 1</fullName>
    </recommendedName>
</protein>
<dbReference type="KEGG" id="cvn:111131102"/>
<evidence type="ECO:0000313" key="12">
    <source>
        <dbReference type="RefSeq" id="XP_022334184.1"/>
    </source>
</evidence>
<dbReference type="SUPFAM" id="SSF57959">
    <property type="entry name" value="Leucine zipper domain"/>
    <property type="match status" value="1"/>
</dbReference>
<dbReference type="AlphaFoldDB" id="A0A8B8E0X4"/>
<feature type="region of interest" description="Disordered" evidence="8">
    <location>
        <begin position="1"/>
        <end position="61"/>
    </location>
</feature>
<keyword evidence="2" id="KW-0805">Transcription regulation</keyword>
<dbReference type="Gene3D" id="1.20.5.170">
    <property type="match status" value="1"/>
</dbReference>
<dbReference type="RefSeq" id="XP_022334182.1">
    <property type="nucleotide sequence ID" value="XM_022478474.1"/>
</dbReference>
<dbReference type="GO" id="GO:0005634">
    <property type="term" value="C:nucleus"/>
    <property type="evidence" value="ECO:0007669"/>
    <property type="project" value="TreeGrafter"/>
</dbReference>
<dbReference type="PANTHER" id="PTHR46542">
    <property type="entry name" value="X-BOX BINDING PROTEIN 1"/>
    <property type="match status" value="1"/>
</dbReference>
<evidence type="ECO:0000313" key="10">
    <source>
        <dbReference type="Proteomes" id="UP000694844"/>
    </source>
</evidence>
<feature type="compositionally biased region" description="Low complexity" evidence="8">
    <location>
        <begin position="178"/>
        <end position="194"/>
    </location>
</feature>
<evidence type="ECO:0000313" key="11">
    <source>
        <dbReference type="RefSeq" id="XP_022334182.1"/>
    </source>
</evidence>
<accession>A0A8B8E0X4</accession>
<dbReference type="SMART" id="SM00338">
    <property type="entry name" value="BRLZ"/>
    <property type="match status" value="1"/>
</dbReference>
<name>A0A8B8E0X4_CRAVI</name>
<organism evidence="10 11">
    <name type="scientific">Crassostrea virginica</name>
    <name type="common">Eastern oyster</name>
    <dbReference type="NCBI Taxonomy" id="6565"/>
    <lineage>
        <taxon>Eukaryota</taxon>
        <taxon>Metazoa</taxon>
        <taxon>Spiralia</taxon>
        <taxon>Lophotrochozoa</taxon>
        <taxon>Mollusca</taxon>
        <taxon>Bivalvia</taxon>
        <taxon>Autobranchia</taxon>
        <taxon>Pteriomorphia</taxon>
        <taxon>Ostreida</taxon>
        <taxon>Ostreoidea</taxon>
        <taxon>Ostreidae</taxon>
        <taxon>Crassostrea</taxon>
    </lineage>
</organism>